<organism evidence="1 2">
    <name type="scientific">Araneus ventricosus</name>
    <name type="common">Orbweaver spider</name>
    <name type="synonym">Epeira ventricosa</name>
    <dbReference type="NCBI Taxonomy" id="182803"/>
    <lineage>
        <taxon>Eukaryota</taxon>
        <taxon>Metazoa</taxon>
        <taxon>Ecdysozoa</taxon>
        <taxon>Arthropoda</taxon>
        <taxon>Chelicerata</taxon>
        <taxon>Arachnida</taxon>
        <taxon>Araneae</taxon>
        <taxon>Araneomorphae</taxon>
        <taxon>Entelegynae</taxon>
        <taxon>Araneoidea</taxon>
        <taxon>Araneidae</taxon>
        <taxon>Araneus</taxon>
    </lineage>
</organism>
<reference evidence="1 2" key="1">
    <citation type="journal article" date="2019" name="Sci. Rep.">
        <title>Orb-weaving spider Araneus ventricosus genome elucidates the spidroin gene catalogue.</title>
        <authorList>
            <person name="Kono N."/>
            <person name="Nakamura H."/>
            <person name="Ohtoshi R."/>
            <person name="Moran D.A.P."/>
            <person name="Shinohara A."/>
            <person name="Yoshida Y."/>
            <person name="Fujiwara M."/>
            <person name="Mori M."/>
            <person name="Tomita M."/>
            <person name="Arakawa K."/>
        </authorList>
    </citation>
    <scope>NUCLEOTIDE SEQUENCE [LARGE SCALE GENOMIC DNA]</scope>
</reference>
<dbReference type="Gene3D" id="3.30.70.3290">
    <property type="match status" value="1"/>
</dbReference>
<sequence length="135" mass="15263">MKPVQSRRRRSKFGISPPSSFLFAKDSSQCCTIGLIASNPLLSPAALTNTECIFFRLYQVGLNPKIERLYPSVKFPVPRGTPVISDLIKWNHNQSFIVPRFSPRTSQYSREFKLDKDDAYLLDHGVDGRTLFPGA</sequence>
<comment type="caution">
    <text evidence="1">The sequence shown here is derived from an EMBL/GenBank/DDBJ whole genome shotgun (WGS) entry which is preliminary data.</text>
</comment>
<evidence type="ECO:0000313" key="1">
    <source>
        <dbReference type="EMBL" id="GBM39329.1"/>
    </source>
</evidence>
<evidence type="ECO:0000313" key="2">
    <source>
        <dbReference type="Proteomes" id="UP000499080"/>
    </source>
</evidence>
<dbReference type="OrthoDB" id="329835at2759"/>
<dbReference type="Proteomes" id="UP000499080">
    <property type="component" value="Unassembled WGS sequence"/>
</dbReference>
<gene>
    <name evidence="1" type="ORF">AVEN_257441_1</name>
</gene>
<name>A0A4Y2FG89_ARAVE</name>
<accession>A0A4Y2FG89</accession>
<dbReference type="EMBL" id="BGPR01000893">
    <property type="protein sequence ID" value="GBM39329.1"/>
    <property type="molecule type" value="Genomic_DNA"/>
</dbReference>
<protein>
    <submittedName>
        <fullName evidence="1">Uncharacterized protein</fullName>
    </submittedName>
</protein>
<dbReference type="AlphaFoldDB" id="A0A4Y2FG89"/>
<keyword evidence="2" id="KW-1185">Reference proteome</keyword>
<proteinExistence type="predicted"/>